<reference evidence="2 3" key="1">
    <citation type="journal article" date="2023" name="Microorganisms">
        <title>Thiorhodovibrio frisius and Trv. litoralis spp. nov., Two Novel Members from a Clade of Fastidious Purple Sulfur Bacteria That Exhibit Unique Red-Shifted Light-Harvesting Capabilities.</title>
        <authorList>
            <person name="Methner A."/>
            <person name="Kuzyk S.B."/>
            <person name="Petersen J."/>
            <person name="Bauer S."/>
            <person name="Brinkmann H."/>
            <person name="Sichau K."/>
            <person name="Wanner G."/>
            <person name="Wolf J."/>
            <person name="Neumann-Schaal M."/>
            <person name="Henke P."/>
            <person name="Tank M."/>
            <person name="Sproer C."/>
            <person name="Bunk B."/>
            <person name="Overmann J."/>
        </authorList>
    </citation>
    <scope>NUCLEOTIDE SEQUENCE [LARGE SCALE GENOMIC DNA]</scope>
    <source>
        <strain evidence="2 3">DSM 6702</strain>
    </source>
</reference>
<dbReference type="EMBL" id="CP121472">
    <property type="protein sequence ID" value="WPL19048.1"/>
    <property type="molecule type" value="Genomic_DNA"/>
</dbReference>
<feature type="domain" description="GmrSD restriction endonucleases N-terminal" evidence="1">
    <location>
        <begin position="18"/>
        <end position="80"/>
    </location>
</feature>
<dbReference type="Proteomes" id="UP001432180">
    <property type="component" value="Chromosome"/>
</dbReference>
<name>A0ABZ0SFH5_9GAMM</name>
<evidence type="ECO:0000259" key="1">
    <source>
        <dbReference type="Pfam" id="PF03235"/>
    </source>
</evidence>
<evidence type="ECO:0000313" key="3">
    <source>
        <dbReference type="Proteomes" id="UP001432180"/>
    </source>
</evidence>
<accession>A0ABZ0SFH5</accession>
<keyword evidence="3" id="KW-1185">Reference proteome</keyword>
<sequence length="106" mass="12458">MTDFDQLKSIEARARTVRELLDKAKYAIDFYQREYGWQERQVRELIDDLTGKFLDYYESGHVRAQVENYGHYFLGSVVLSHQKMGPGSNLFLTTCSLLYQQIEKVP</sequence>
<dbReference type="PANTHER" id="PTHR35149:SF2">
    <property type="entry name" value="DUF262 DOMAIN-CONTAINING PROTEIN"/>
    <property type="match status" value="1"/>
</dbReference>
<organism evidence="2 3">
    <name type="scientific">Thiorhodovibrio winogradskyi</name>
    <dbReference type="NCBI Taxonomy" id="77007"/>
    <lineage>
        <taxon>Bacteria</taxon>
        <taxon>Pseudomonadati</taxon>
        <taxon>Pseudomonadota</taxon>
        <taxon>Gammaproteobacteria</taxon>
        <taxon>Chromatiales</taxon>
        <taxon>Chromatiaceae</taxon>
        <taxon>Thiorhodovibrio</taxon>
    </lineage>
</organism>
<dbReference type="InterPro" id="IPR004919">
    <property type="entry name" value="GmrSD_N"/>
</dbReference>
<proteinExistence type="predicted"/>
<gene>
    <name evidence="2" type="ORF">Thiowin_04152</name>
</gene>
<dbReference type="Pfam" id="PF03235">
    <property type="entry name" value="GmrSD_N"/>
    <property type="match status" value="1"/>
</dbReference>
<protein>
    <recommendedName>
        <fullName evidence="1">GmrSD restriction endonucleases N-terminal domain-containing protein</fullName>
    </recommendedName>
</protein>
<dbReference type="PANTHER" id="PTHR35149">
    <property type="entry name" value="SLL5132 PROTEIN"/>
    <property type="match status" value="1"/>
</dbReference>
<evidence type="ECO:0000313" key="2">
    <source>
        <dbReference type="EMBL" id="WPL19048.1"/>
    </source>
</evidence>
<dbReference type="RefSeq" id="WP_328984795.1">
    <property type="nucleotide sequence ID" value="NZ_CP121472.1"/>
</dbReference>